<evidence type="ECO:0008006" key="2">
    <source>
        <dbReference type="Google" id="ProtNLM"/>
    </source>
</evidence>
<dbReference type="PANTHER" id="PTHR35340">
    <property type="entry name" value="PQQ ENZYME REPEAT PROTEIN-RELATED"/>
    <property type="match status" value="1"/>
</dbReference>
<evidence type="ECO:0000313" key="1">
    <source>
        <dbReference type="EMBL" id="SVE10359.1"/>
    </source>
</evidence>
<dbReference type="InterPro" id="IPR039535">
    <property type="entry name" value="ASST-like"/>
</dbReference>
<feature type="non-terminal residue" evidence="1">
    <location>
        <position position="1"/>
    </location>
</feature>
<dbReference type="EMBL" id="UINC01194323">
    <property type="protein sequence ID" value="SVE10359.1"/>
    <property type="molecule type" value="Genomic_DNA"/>
</dbReference>
<protein>
    <recommendedName>
        <fullName evidence="2">Aryl sulfotransferase</fullName>
    </recommendedName>
</protein>
<dbReference type="AlphaFoldDB" id="A0A383AS70"/>
<reference evidence="1" key="1">
    <citation type="submission" date="2018-05" db="EMBL/GenBank/DDBJ databases">
        <authorList>
            <person name="Lanie J.A."/>
            <person name="Ng W.-L."/>
            <person name="Kazmierczak K.M."/>
            <person name="Andrzejewski T.M."/>
            <person name="Davidsen T.M."/>
            <person name="Wayne K.J."/>
            <person name="Tettelin H."/>
            <person name="Glass J.I."/>
            <person name="Rusch D."/>
            <person name="Podicherti R."/>
            <person name="Tsui H.-C.T."/>
            <person name="Winkler M.E."/>
        </authorList>
    </citation>
    <scope>NUCLEOTIDE SEQUENCE</scope>
</reference>
<dbReference type="InterPro" id="IPR015943">
    <property type="entry name" value="WD40/YVTN_repeat-like_dom_sf"/>
</dbReference>
<name>A0A383AS70_9ZZZZ</name>
<dbReference type="Gene3D" id="2.130.10.10">
    <property type="entry name" value="YVTN repeat-like/Quinoprotein amine dehydrogenase"/>
    <property type="match status" value="1"/>
</dbReference>
<sequence>QVWEWKSWEHLDPDLDIITMQDKRTEWTHGNTVSEMDNGDILVSFRNISTVVVVNKQSGLISWKLGSPPLAQQHDPKELPNGNILIFDNGTHRNDHPVPHSRVIEINPSTNEIVWTYQEPTSYNFFSPYISGAQRLANGNTLICEGNFGRLFEVTSDGELVWEFVNPYFHIPKDAPDSPPSNSVFRALRYTEEQLPYLTTK</sequence>
<gene>
    <name evidence="1" type="ORF">METZ01_LOCUS463213</name>
</gene>
<dbReference type="SUPFAM" id="SSF50998">
    <property type="entry name" value="Quinoprotein alcohol dehydrogenase-like"/>
    <property type="match status" value="1"/>
</dbReference>
<dbReference type="Pfam" id="PF14269">
    <property type="entry name" value="Arylsulfotran_2"/>
    <property type="match status" value="1"/>
</dbReference>
<organism evidence="1">
    <name type="scientific">marine metagenome</name>
    <dbReference type="NCBI Taxonomy" id="408172"/>
    <lineage>
        <taxon>unclassified sequences</taxon>
        <taxon>metagenomes</taxon>
        <taxon>ecological metagenomes</taxon>
    </lineage>
</organism>
<accession>A0A383AS70</accession>
<proteinExistence type="predicted"/>
<dbReference type="InterPro" id="IPR053143">
    <property type="entry name" value="Arylsulfate_ST"/>
</dbReference>
<dbReference type="PANTHER" id="PTHR35340:SF5">
    <property type="entry name" value="ASST-DOMAIN-CONTAINING PROTEIN"/>
    <property type="match status" value="1"/>
</dbReference>
<dbReference type="InterPro" id="IPR011047">
    <property type="entry name" value="Quinoprotein_ADH-like_sf"/>
</dbReference>